<name>A0A821NNH9_9BILA</name>
<keyword evidence="2" id="KW-1185">Reference proteome</keyword>
<evidence type="ECO:0000313" key="2">
    <source>
        <dbReference type="Proteomes" id="UP000663873"/>
    </source>
</evidence>
<organism evidence="1 2">
    <name type="scientific">Rotaria socialis</name>
    <dbReference type="NCBI Taxonomy" id="392032"/>
    <lineage>
        <taxon>Eukaryota</taxon>
        <taxon>Metazoa</taxon>
        <taxon>Spiralia</taxon>
        <taxon>Gnathifera</taxon>
        <taxon>Rotifera</taxon>
        <taxon>Eurotatoria</taxon>
        <taxon>Bdelloidea</taxon>
        <taxon>Philodinida</taxon>
        <taxon>Philodinidae</taxon>
        <taxon>Rotaria</taxon>
    </lineage>
</organism>
<sequence>MPDILINLINFDFYIVSKCIFLLSTNDIEKIIDSFKTDRFVFNDQSTNVNCYLDSIMSHQHLSSTIINKPKIFDGIIDYLNIFDLQHVRYINVDLRPSIYLFLKQFDVLFPHIGCIKFKMGKYSIILAIF</sequence>
<gene>
    <name evidence="1" type="ORF">UJA718_LOCUS40758</name>
</gene>
<dbReference type="AlphaFoldDB" id="A0A821NNH9"/>
<feature type="non-terminal residue" evidence="1">
    <location>
        <position position="1"/>
    </location>
</feature>
<dbReference type="EMBL" id="CAJOBP010045985">
    <property type="protein sequence ID" value="CAF4789230.1"/>
    <property type="molecule type" value="Genomic_DNA"/>
</dbReference>
<evidence type="ECO:0000313" key="1">
    <source>
        <dbReference type="EMBL" id="CAF4789230.1"/>
    </source>
</evidence>
<dbReference type="Proteomes" id="UP000663873">
    <property type="component" value="Unassembled WGS sequence"/>
</dbReference>
<comment type="caution">
    <text evidence="1">The sequence shown here is derived from an EMBL/GenBank/DDBJ whole genome shotgun (WGS) entry which is preliminary data.</text>
</comment>
<proteinExistence type="predicted"/>
<accession>A0A821NNH9</accession>
<protein>
    <submittedName>
        <fullName evidence="1">Uncharacterized protein</fullName>
    </submittedName>
</protein>
<reference evidence="1" key="1">
    <citation type="submission" date="2021-02" db="EMBL/GenBank/DDBJ databases">
        <authorList>
            <person name="Nowell W R."/>
        </authorList>
    </citation>
    <scope>NUCLEOTIDE SEQUENCE</scope>
</reference>